<dbReference type="AlphaFoldDB" id="A0A182NXF2"/>
<dbReference type="Proteomes" id="UP000075884">
    <property type="component" value="Unassembled WGS sequence"/>
</dbReference>
<sequence>MNARSCSFQVTNRNRD</sequence>
<dbReference type="VEuPathDB" id="VectorBase:ADIR014530"/>
<name>A0A182NXF2_9DIPT</name>
<reference evidence="1" key="2">
    <citation type="submission" date="2020-05" db="UniProtKB">
        <authorList>
            <consortium name="EnsemblMetazoa"/>
        </authorList>
    </citation>
    <scope>IDENTIFICATION</scope>
    <source>
        <strain evidence="1">WRAIR2</strain>
    </source>
</reference>
<keyword evidence="2" id="KW-1185">Reference proteome</keyword>
<dbReference type="EnsemblMetazoa" id="ADIR014530-RA">
    <property type="protein sequence ID" value="ADIR014530-PA"/>
    <property type="gene ID" value="ADIR014530"/>
</dbReference>
<protein>
    <submittedName>
        <fullName evidence="1">Uncharacterized protein</fullName>
    </submittedName>
</protein>
<evidence type="ECO:0000313" key="2">
    <source>
        <dbReference type="Proteomes" id="UP000075884"/>
    </source>
</evidence>
<evidence type="ECO:0000313" key="1">
    <source>
        <dbReference type="EnsemblMetazoa" id="ADIR014530-PA"/>
    </source>
</evidence>
<organism evidence="1 2">
    <name type="scientific">Anopheles dirus</name>
    <dbReference type="NCBI Taxonomy" id="7168"/>
    <lineage>
        <taxon>Eukaryota</taxon>
        <taxon>Metazoa</taxon>
        <taxon>Ecdysozoa</taxon>
        <taxon>Arthropoda</taxon>
        <taxon>Hexapoda</taxon>
        <taxon>Insecta</taxon>
        <taxon>Pterygota</taxon>
        <taxon>Neoptera</taxon>
        <taxon>Endopterygota</taxon>
        <taxon>Diptera</taxon>
        <taxon>Nematocera</taxon>
        <taxon>Culicoidea</taxon>
        <taxon>Culicidae</taxon>
        <taxon>Anophelinae</taxon>
        <taxon>Anopheles</taxon>
    </lineage>
</organism>
<reference evidence="2" key="1">
    <citation type="submission" date="2013-03" db="EMBL/GenBank/DDBJ databases">
        <title>The Genome Sequence of Anopheles dirus WRAIR2.</title>
        <authorList>
            <consortium name="The Broad Institute Genomics Platform"/>
            <person name="Neafsey D.E."/>
            <person name="Walton C."/>
            <person name="Walker B."/>
            <person name="Young S.K."/>
            <person name="Zeng Q."/>
            <person name="Gargeya S."/>
            <person name="Fitzgerald M."/>
            <person name="Haas B."/>
            <person name="Abouelleil A."/>
            <person name="Allen A.W."/>
            <person name="Alvarado L."/>
            <person name="Arachchi H.M."/>
            <person name="Berlin A.M."/>
            <person name="Chapman S.B."/>
            <person name="Gainer-Dewar J."/>
            <person name="Goldberg J."/>
            <person name="Griggs A."/>
            <person name="Gujja S."/>
            <person name="Hansen M."/>
            <person name="Howarth C."/>
            <person name="Imamovic A."/>
            <person name="Ireland A."/>
            <person name="Larimer J."/>
            <person name="McCowan C."/>
            <person name="Murphy C."/>
            <person name="Pearson M."/>
            <person name="Poon T.W."/>
            <person name="Priest M."/>
            <person name="Roberts A."/>
            <person name="Saif S."/>
            <person name="Shea T."/>
            <person name="Sisk P."/>
            <person name="Sykes S."/>
            <person name="Wortman J."/>
            <person name="Nusbaum C."/>
            <person name="Birren B."/>
        </authorList>
    </citation>
    <scope>NUCLEOTIDE SEQUENCE [LARGE SCALE GENOMIC DNA]</scope>
    <source>
        <strain evidence="2">WRAIR2</strain>
    </source>
</reference>
<proteinExistence type="predicted"/>
<accession>A0A182NXF2</accession>